<proteinExistence type="predicted"/>
<accession>A0A2U8PF79</accession>
<dbReference type="Proteomes" id="UP000215703">
    <property type="component" value="Chromosome"/>
</dbReference>
<organism evidence="2 3">
    <name type="scientific">Bradyrhizobium ottawaense</name>
    <dbReference type="NCBI Taxonomy" id="931866"/>
    <lineage>
        <taxon>Bacteria</taxon>
        <taxon>Pseudomonadati</taxon>
        <taxon>Pseudomonadota</taxon>
        <taxon>Alphaproteobacteria</taxon>
        <taxon>Hyphomicrobiales</taxon>
        <taxon>Nitrobacteraceae</taxon>
        <taxon>Bradyrhizobium</taxon>
    </lineage>
</organism>
<dbReference type="EMBL" id="CP029425">
    <property type="protein sequence ID" value="AWL96164.1"/>
    <property type="molecule type" value="Genomic_DNA"/>
</dbReference>
<keyword evidence="2" id="KW-0808">Transferase</keyword>
<protein>
    <submittedName>
        <fullName evidence="2">Class I SAM-dependent methyltransferase</fullName>
    </submittedName>
</protein>
<dbReference type="InterPro" id="IPR041698">
    <property type="entry name" value="Methyltransf_25"/>
</dbReference>
<evidence type="ECO:0000313" key="3">
    <source>
        <dbReference type="Proteomes" id="UP000215703"/>
    </source>
</evidence>
<sequence>MPSVELPGADLDVAKMPGHWLLARLGKRVLRPGGLGLTRALLHGLVIGAEDDVVEFAPGLGVTARLILERGPRRYVGVERDAQAAAWTSRQLPAKGNVSVVVGTADQTTLPAGSASIVIGEAMLSMQTQEQKRRIAAEAFRLLRPGGRYGIHELAVTPDDMPFGQRQAIDRALSGAIHVGARPLSGEGWRGLLESVGFQIEAVEFAPMHLLRPRRLVQDEGLVGALRLARNLLLDRAARRRVLAMRRVFEQHRANLAAIRVIARKV</sequence>
<dbReference type="InterPro" id="IPR029063">
    <property type="entry name" value="SAM-dependent_MTases_sf"/>
</dbReference>
<gene>
    <name evidence="2" type="ORF">CIT37_31550</name>
</gene>
<dbReference type="GO" id="GO:0008168">
    <property type="term" value="F:methyltransferase activity"/>
    <property type="evidence" value="ECO:0007669"/>
    <property type="project" value="UniProtKB-KW"/>
</dbReference>
<dbReference type="Pfam" id="PF13649">
    <property type="entry name" value="Methyltransf_25"/>
    <property type="match status" value="1"/>
</dbReference>
<feature type="domain" description="Methyltransferase" evidence="1">
    <location>
        <begin position="53"/>
        <end position="147"/>
    </location>
</feature>
<dbReference type="CDD" id="cd02440">
    <property type="entry name" value="AdoMet_MTases"/>
    <property type="match status" value="1"/>
</dbReference>
<dbReference type="KEGG" id="bot:CIT37_31550"/>
<reference evidence="2 3" key="2">
    <citation type="journal article" date="2017" name="Syst. Appl. Microbiol.">
        <title>Soybeans inoculated with root zone soils of Canadian native legumes harbour diverse and novel Bradyrhizobium spp. that possess agricultural potential.</title>
        <authorList>
            <person name="Bromfield E.S.P."/>
            <person name="Cloutier S."/>
            <person name="Tambong J.T."/>
            <person name="Tran Thi T.V."/>
        </authorList>
    </citation>
    <scope>NUCLEOTIDE SEQUENCE [LARGE SCALE GENOMIC DNA]</scope>
    <source>
        <strain evidence="2 3">OO99</strain>
    </source>
</reference>
<dbReference type="SUPFAM" id="SSF53335">
    <property type="entry name" value="S-adenosyl-L-methionine-dependent methyltransferases"/>
    <property type="match status" value="1"/>
</dbReference>
<dbReference type="AlphaFoldDB" id="A0A2U8PF79"/>
<evidence type="ECO:0000313" key="2">
    <source>
        <dbReference type="EMBL" id="AWL96164.1"/>
    </source>
</evidence>
<evidence type="ECO:0000259" key="1">
    <source>
        <dbReference type="Pfam" id="PF13649"/>
    </source>
</evidence>
<dbReference type="Gene3D" id="3.40.50.150">
    <property type="entry name" value="Vaccinia Virus protein VP39"/>
    <property type="match status" value="1"/>
</dbReference>
<reference evidence="2 3" key="1">
    <citation type="journal article" date="2014" name="Int. J. Syst. Evol. Microbiol.">
        <title>Bradyrhizobium ottawaense sp. nov., a symbiotic nitrogen fixing bacterium from root nodules of soybeans in Canada.</title>
        <authorList>
            <person name="Yu X."/>
            <person name="Cloutier S."/>
            <person name="Tambong J.T."/>
            <person name="Bromfield E.S."/>
        </authorList>
    </citation>
    <scope>NUCLEOTIDE SEQUENCE [LARGE SCALE GENOMIC DNA]</scope>
    <source>
        <strain evidence="2 3">OO99</strain>
    </source>
</reference>
<keyword evidence="2" id="KW-0489">Methyltransferase</keyword>
<dbReference type="GO" id="GO:0032259">
    <property type="term" value="P:methylation"/>
    <property type="evidence" value="ECO:0007669"/>
    <property type="project" value="UniProtKB-KW"/>
</dbReference>
<name>A0A2U8PF79_9BRAD</name>